<keyword evidence="7" id="KW-1185">Reference proteome</keyword>
<dbReference type="EMBL" id="JADBGI010000016">
    <property type="protein sequence ID" value="MBE3000679.1"/>
    <property type="molecule type" value="Genomic_DNA"/>
</dbReference>
<dbReference type="PANTHER" id="PTHR30055:SF234">
    <property type="entry name" value="HTH-TYPE TRANSCRIPTIONAL REGULATOR BETI"/>
    <property type="match status" value="1"/>
</dbReference>
<proteinExistence type="predicted"/>
<gene>
    <name evidence="6" type="ORF">IDM40_18520</name>
</gene>
<comment type="caution">
    <text evidence="6">The sequence shown here is derived from an EMBL/GenBank/DDBJ whole genome shotgun (WGS) entry which is preliminary data.</text>
</comment>
<dbReference type="Proteomes" id="UP000806528">
    <property type="component" value="Unassembled WGS sequence"/>
</dbReference>
<dbReference type="Gene3D" id="1.10.357.10">
    <property type="entry name" value="Tetracycline Repressor, domain 2"/>
    <property type="match status" value="1"/>
</dbReference>
<evidence type="ECO:0000256" key="4">
    <source>
        <dbReference type="PROSITE-ProRule" id="PRU00335"/>
    </source>
</evidence>
<dbReference type="InterPro" id="IPR009057">
    <property type="entry name" value="Homeodomain-like_sf"/>
</dbReference>
<feature type="domain" description="HTH tetR-type" evidence="5">
    <location>
        <begin position="11"/>
        <end position="71"/>
    </location>
</feature>
<evidence type="ECO:0000313" key="6">
    <source>
        <dbReference type="EMBL" id="MBE3000679.1"/>
    </source>
</evidence>
<accession>A0ABR9PA27</accession>
<dbReference type="Pfam" id="PF00440">
    <property type="entry name" value="TetR_N"/>
    <property type="match status" value="1"/>
</dbReference>
<dbReference type="PRINTS" id="PR00455">
    <property type="entry name" value="HTHTETR"/>
</dbReference>
<keyword evidence="3" id="KW-0804">Transcription</keyword>
<organism evidence="6 7">
    <name type="scientific">Nocardiopsis coralli</name>
    <dbReference type="NCBI Taxonomy" id="2772213"/>
    <lineage>
        <taxon>Bacteria</taxon>
        <taxon>Bacillati</taxon>
        <taxon>Actinomycetota</taxon>
        <taxon>Actinomycetes</taxon>
        <taxon>Streptosporangiales</taxon>
        <taxon>Nocardiopsidaceae</taxon>
        <taxon>Nocardiopsis</taxon>
    </lineage>
</organism>
<keyword evidence="1" id="KW-0805">Transcription regulation</keyword>
<evidence type="ECO:0000313" key="7">
    <source>
        <dbReference type="Proteomes" id="UP000806528"/>
    </source>
</evidence>
<name>A0ABR9PA27_9ACTN</name>
<evidence type="ECO:0000256" key="1">
    <source>
        <dbReference type="ARBA" id="ARBA00023015"/>
    </source>
</evidence>
<keyword evidence="2 4" id="KW-0238">DNA-binding</keyword>
<feature type="DNA-binding region" description="H-T-H motif" evidence="4">
    <location>
        <begin position="34"/>
        <end position="53"/>
    </location>
</feature>
<dbReference type="PROSITE" id="PS50977">
    <property type="entry name" value="HTH_TETR_2"/>
    <property type="match status" value="1"/>
</dbReference>
<dbReference type="RefSeq" id="WP_193123286.1">
    <property type="nucleotide sequence ID" value="NZ_JADBGI010000016.1"/>
</dbReference>
<evidence type="ECO:0000256" key="2">
    <source>
        <dbReference type="ARBA" id="ARBA00023125"/>
    </source>
</evidence>
<dbReference type="PANTHER" id="PTHR30055">
    <property type="entry name" value="HTH-TYPE TRANSCRIPTIONAL REGULATOR RUTR"/>
    <property type="match status" value="1"/>
</dbReference>
<sequence>MPPTFTQKERERVTGILLETGLRLFTTQGLRKTSLAELVAPAGIAKSSFYAFFDSKEALYLTLMERRSGEVRKRVIDDALLSTPDTREALRRFLYASVTELSTEPLYRRLATHPEEMAAVARKVSVDALPTGQGNLLTALNDFVTARRSEGELVGADPAAIVGALQSVLLLPMNTEHLAAPGHYQQTLDLVIDLVVSGLTATSGLRS</sequence>
<evidence type="ECO:0000256" key="3">
    <source>
        <dbReference type="ARBA" id="ARBA00023163"/>
    </source>
</evidence>
<protein>
    <submittedName>
        <fullName evidence="6">TetR/AcrR family transcriptional regulator</fullName>
    </submittedName>
</protein>
<evidence type="ECO:0000259" key="5">
    <source>
        <dbReference type="PROSITE" id="PS50977"/>
    </source>
</evidence>
<reference evidence="6 7" key="1">
    <citation type="submission" date="2020-09" db="EMBL/GenBank/DDBJ databases">
        <title>Diversity and distribution of actinomycetes associated with coral in the coast of Hainan.</title>
        <authorList>
            <person name="Li F."/>
        </authorList>
    </citation>
    <scope>NUCLEOTIDE SEQUENCE [LARGE SCALE GENOMIC DNA]</scope>
    <source>
        <strain evidence="6 7">HNM0947</strain>
    </source>
</reference>
<dbReference type="SUPFAM" id="SSF46689">
    <property type="entry name" value="Homeodomain-like"/>
    <property type="match status" value="1"/>
</dbReference>
<dbReference type="InterPro" id="IPR001647">
    <property type="entry name" value="HTH_TetR"/>
</dbReference>
<dbReference type="InterPro" id="IPR050109">
    <property type="entry name" value="HTH-type_TetR-like_transc_reg"/>
</dbReference>